<proteinExistence type="predicted"/>
<gene>
    <name evidence="1" type="ORF">DLM75_11230</name>
</gene>
<dbReference type="RefSeq" id="WP_118968624.1">
    <property type="nucleotide sequence ID" value="NZ_QHCT01000003.1"/>
</dbReference>
<dbReference type="OrthoDB" id="340819at2"/>
<reference evidence="2" key="1">
    <citation type="submission" date="2018-05" db="EMBL/GenBank/DDBJ databases">
        <title>Leptospira yasudae sp. nov. and Leptospira stimsonii sp. nov., two pathogenic species of the genus Leptospira isolated from environmental sources.</title>
        <authorList>
            <person name="Casanovas-Massana A."/>
            <person name="Hamond C."/>
            <person name="Santos L.A."/>
            <person name="Hacker K.P."/>
            <person name="Balassiano I."/>
            <person name="Medeiros M.A."/>
            <person name="Reis M.G."/>
            <person name="Ko A.I."/>
            <person name="Wunder E.A."/>
        </authorList>
    </citation>
    <scope>NUCLEOTIDE SEQUENCE [LARGE SCALE GENOMIC DNA]</scope>
    <source>
        <strain evidence="2">Yale</strain>
    </source>
</reference>
<dbReference type="Gene3D" id="2.60.40.10">
    <property type="entry name" value="Immunoglobulins"/>
    <property type="match status" value="1"/>
</dbReference>
<organism evidence="1 2">
    <name type="scientific">Leptospira stimsonii</name>
    <dbReference type="NCBI Taxonomy" id="2202203"/>
    <lineage>
        <taxon>Bacteria</taxon>
        <taxon>Pseudomonadati</taxon>
        <taxon>Spirochaetota</taxon>
        <taxon>Spirochaetia</taxon>
        <taxon>Leptospirales</taxon>
        <taxon>Leptospiraceae</taxon>
        <taxon>Leptospira</taxon>
    </lineage>
</organism>
<dbReference type="Proteomes" id="UP000265798">
    <property type="component" value="Unassembled WGS sequence"/>
</dbReference>
<evidence type="ECO:0000313" key="2">
    <source>
        <dbReference type="Proteomes" id="UP000265798"/>
    </source>
</evidence>
<protein>
    <submittedName>
        <fullName evidence="1">Uncharacterized protein</fullName>
    </submittedName>
</protein>
<comment type="caution">
    <text evidence="1">The sequence shown here is derived from an EMBL/GenBank/DDBJ whole genome shotgun (WGS) entry which is preliminary data.</text>
</comment>
<dbReference type="EMBL" id="QHCT01000003">
    <property type="protein sequence ID" value="RHX89547.1"/>
    <property type="molecule type" value="Genomic_DNA"/>
</dbReference>
<sequence length="385" mass="43469">MKSIQILWIGLLFLSIGILNAQGVNEFELSWKADSSSESYNVEFSDTIDFRIVLRTLNVKDRRIRFFPEANERYVRIVGIGRMNSKGEPSDSVSIDSLRPFVRLERKAPPLTKAIILSPTQNEKLVLDNPSTGKNGVKVFFRVNEGEWKEYQGTISGLQEGKNDVEFYSETASGVKETTRLMEVVQDTRKPEIRAEIGKGFRLESIPVTRKDQDLQVEVVDLVSGVAEAEFLFLQNGKKVPVNPTFQEKNLYRFQIPQSLEDGSFGIQIRAKDFAGNQAEETIFGIIDASPPICRMNPRPLSGNLLPIQSEIQIQCEDLISGMRTITFQQNGNEFRNYAEGLVLDPGTHKFEFRATDKVGNSLILKTEYTVLSPTLKSNVKIQHK</sequence>
<accession>A0A396Z7G6</accession>
<name>A0A396Z7G6_9LEPT</name>
<evidence type="ECO:0000313" key="1">
    <source>
        <dbReference type="EMBL" id="RHX89547.1"/>
    </source>
</evidence>
<dbReference type="AlphaFoldDB" id="A0A396Z7G6"/>
<dbReference type="InterPro" id="IPR013783">
    <property type="entry name" value="Ig-like_fold"/>
</dbReference>